<dbReference type="PANTHER" id="PTHR23023">
    <property type="entry name" value="DIMETHYLANILINE MONOOXYGENASE"/>
    <property type="match status" value="1"/>
</dbReference>
<protein>
    <recommendedName>
        <fullName evidence="4">FAD-dependent urate hydroxylase HpyO/Asp monooxygenase CreE-like FAD/NAD(P)-binding domain-containing protein</fullName>
    </recommendedName>
</protein>
<dbReference type="InterPro" id="IPR050346">
    <property type="entry name" value="FMO-like"/>
</dbReference>
<dbReference type="Gene3D" id="3.50.50.60">
    <property type="entry name" value="FAD/NAD(P)-binding domain"/>
    <property type="match status" value="2"/>
</dbReference>
<evidence type="ECO:0000313" key="6">
    <source>
        <dbReference type="Proteomes" id="UP001497600"/>
    </source>
</evidence>
<keyword evidence="3" id="KW-0560">Oxidoreductase</keyword>
<evidence type="ECO:0000313" key="5">
    <source>
        <dbReference type="EMBL" id="CAK7920729.1"/>
    </source>
</evidence>
<dbReference type="InterPro" id="IPR000960">
    <property type="entry name" value="Flavin_mOase"/>
</dbReference>
<dbReference type="PIRSF" id="PIRSF000332">
    <property type="entry name" value="FMO"/>
    <property type="match status" value="1"/>
</dbReference>
<evidence type="ECO:0000259" key="4">
    <source>
        <dbReference type="Pfam" id="PF13454"/>
    </source>
</evidence>
<keyword evidence="6" id="KW-1185">Reference proteome</keyword>
<reference evidence="5 6" key="1">
    <citation type="submission" date="2024-01" db="EMBL/GenBank/DDBJ databases">
        <authorList>
            <consortium name="Genoscope - CEA"/>
            <person name="William W."/>
        </authorList>
    </citation>
    <scope>NUCLEOTIDE SEQUENCE [LARGE SCALE GENOMIC DNA]</scope>
    <source>
        <strain evidence="5 6">29B2s-10</strain>
    </source>
</reference>
<organism evidence="5 6">
    <name type="scientific">[Candida] anglica</name>
    <dbReference type="NCBI Taxonomy" id="148631"/>
    <lineage>
        <taxon>Eukaryota</taxon>
        <taxon>Fungi</taxon>
        <taxon>Dikarya</taxon>
        <taxon>Ascomycota</taxon>
        <taxon>Saccharomycotina</taxon>
        <taxon>Pichiomycetes</taxon>
        <taxon>Debaryomycetaceae</taxon>
        <taxon>Kurtzmaniella</taxon>
    </lineage>
</organism>
<dbReference type="SUPFAM" id="SSF51905">
    <property type="entry name" value="FAD/NAD(P)-binding domain"/>
    <property type="match status" value="2"/>
</dbReference>
<sequence>MANNKLPTDIPVQLSSNQVRSVAIIGGGASGSIVLDSLVQEDHIKSITLFERRQEFGGIWNFDPEVKKTPHDIIKPGFTHDKTDPQLQNPFNSHLSDKKRFIFQKRSTQERFEETPSYKGIKTNVIQDVMTFSDLDKWEVPGITDPEKTVYVEGLVVRDYIDKYIQRNTGNEKVSVIKGTSVEDVERIHREDAQEGEIDYQFKLTLRQPVNEEHEVWWQEVYDSVVVATGHYFVPYIPFVKGLETVQKLAPEIVHHAKYYRDRAHYKGDSVVVVGSRASGADLSKYLADSANNVYHSIRTLANTRVRTKKSNVTQKPLIKEFKILSKEGEKLNFKVIFEDDSEVSNPDHIVYATGYQFSFPFLNRLLAENGRDVTKEGALIQNLYQHTFLIDEPLISFVGMPIDGISFRVFEYQAVLVARYLAGKIALPTRADQKKWYADRLDFKGLTRGFHTLGLEAPEYLKGLTELGYVDTTKVAVGRPFPVLTEENIRRVKEFGQKLVDNWDDR</sequence>
<evidence type="ECO:0000256" key="1">
    <source>
        <dbReference type="ARBA" id="ARBA00022630"/>
    </source>
</evidence>
<dbReference type="Pfam" id="PF13738">
    <property type="entry name" value="Pyr_redox_3"/>
    <property type="match status" value="1"/>
</dbReference>
<evidence type="ECO:0000256" key="2">
    <source>
        <dbReference type="ARBA" id="ARBA00022827"/>
    </source>
</evidence>
<gene>
    <name evidence="5" type="ORF">CAAN4_H05886</name>
</gene>
<dbReference type="InterPro" id="IPR038732">
    <property type="entry name" value="HpyO/CreE_NAD-binding"/>
</dbReference>
<evidence type="ECO:0000256" key="3">
    <source>
        <dbReference type="ARBA" id="ARBA00023002"/>
    </source>
</evidence>
<name>A0ABP0EJP4_9ASCO</name>
<keyword evidence="1" id="KW-0285">Flavoprotein</keyword>
<feature type="domain" description="FAD-dependent urate hydroxylase HpyO/Asp monooxygenase CreE-like FAD/NAD(P)-binding" evidence="4">
    <location>
        <begin position="23"/>
        <end position="63"/>
    </location>
</feature>
<dbReference type="Pfam" id="PF13454">
    <property type="entry name" value="NAD_binding_9"/>
    <property type="match status" value="1"/>
</dbReference>
<proteinExistence type="predicted"/>
<dbReference type="EMBL" id="OZ004260">
    <property type="protein sequence ID" value="CAK7920729.1"/>
    <property type="molecule type" value="Genomic_DNA"/>
</dbReference>
<keyword evidence="2" id="KW-0274">FAD</keyword>
<accession>A0ABP0EJP4</accession>
<dbReference type="Proteomes" id="UP001497600">
    <property type="component" value="Chromosome H"/>
</dbReference>
<dbReference type="InterPro" id="IPR036188">
    <property type="entry name" value="FAD/NAD-bd_sf"/>
</dbReference>